<dbReference type="InterPro" id="IPR043129">
    <property type="entry name" value="ATPase_NBD"/>
</dbReference>
<name>A0A327ZK74_9ACTN</name>
<proteinExistence type="inferred from homology"/>
<keyword evidence="3" id="KW-1185">Reference proteome</keyword>
<dbReference type="Pfam" id="PF00480">
    <property type="entry name" value="ROK"/>
    <property type="match status" value="2"/>
</dbReference>
<dbReference type="PANTHER" id="PTHR18964:SF173">
    <property type="entry name" value="GLUCOKINASE"/>
    <property type="match status" value="1"/>
</dbReference>
<dbReference type="InterPro" id="IPR036388">
    <property type="entry name" value="WH-like_DNA-bd_sf"/>
</dbReference>
<dbReference type="Proteomes" id="UP000249341">
    <property type="component" value="Unassembled WGS sequence"/>
</dbReference>
<protein>
    <submittedName>
        <fullName evidence="2">ROK family protein</fullName>
    </submittedName>
</protein>
<evidence type="ECO:0000256" key="1">
    <source>
        <dbReference type="ARBA" id="ARBA00006479"/>
    </source>
</evidence>
<comment type="similarity">
    <text evidence="1">Belongs to the ROK (NagC/XylR) family.</text>
</comment>
<reference evidence="2 3" key="1">
    <citation type="submission" date="2018-06" db="EMBL/GenBank/DDBJ databases">
        <title>Genomic Encyclopedia of Type Strains, Phase III (KMG-III): the genomes of soil and plant-associated and newly described type strains.</title>
        <authorList>
            <person name="Whitman W."/>
        </authorList>
    </citation>
    <scope>NUCLEOTIDE SEQUENCE [LARGE SCALE GENOMIC DNA]</scope>
    <source>
        <strain evidence="2 3">CGMCC 4.7090</strain>
    </source>
</reference>
<dbReference type="Gene3D" id="3.30.420.40">
    <property type="match status" value="3"/>
</dbReference>
<dbReference type="Gene3D" id="1.10.10.10">
    <property type="entry name" value="Winged helix-like DNA-binding domain superfamily/Winged helix DNA-binding domain"/>
    <property type="match status" value="1"/>
</dbReference>
<gene>
    <name evidence="2" type="ORF">B0I29_101199</name>
</gene>
<dbReference type="InterPro" id="IPR036390">
    <property type="entry name" value="WH_DNA-bd_sf"/>
</dbReference>
<dbReference type="SUPFAM" id="SSF46785">
    <property type="entry name" value="Winged helix' DNA-binding domain"/>
    <property type="match status" value="1"/>
</dbReference>
<dbReference type="PANTHER" id="PTHR18964">
    <property type="entry name" value="ROK (REPRESSOR, ORF, KINASE) FAMILY"/>
    <property type="match status" value="1"/>
</dbReference>
<accession>A0A327ZK74</accession>
<evidence type="ECO:0000313" key="3">
    <source>
        <dbReference type="Proteomes" id="UP000249341"/>
    </source>
</evidence>
<comment type="caution">
    <text evidence="2">The sequence shown here is derived from an EMBL/GenBank/DDBJ whole genome shotgun (WGS) entry which is preliminary data.</text>
</comment>
<dbReference type="SUPFAM" id="SSF53067">
    <property type="entry name" value="Actin-like ATPase domain"/>
    <property type="match status" value="3"/>
</dbReference>
<dbReference type="OrthoDB" id="3189808at2"/>
<organism evidence="2 3">
    <name type="scientific">Actinoplanes lutulentus</name>
    <dbReference type="NCBI Taxonomy" id="1287878"/>
    <lineage>
        <taxon>Bacteria</taxon>
        <taxon>Bacillati</taxon>
        <taxon>Actinomycetota</taxon>
        <taxon>Actinomycetes</taxon>
        <taxon>Micromonosporales</taxon>
        <taxon>Micromonosporaceae</taxon>
        <taxon>Actinoplanes</taxon>
    </lineage>
</organism>
<evidence type="ECO:0000313" key="2">
    <source>
        <dbReference type="EMBL" id="RAK43069.1"/>
    </source>
</evidence>
<dbReference type="AlphaFoldDB" id="A0A327ZK74"/>
<sequence length="487" mass="48800">MSMTASPLAVAAGLGDVLQLFRTQPTLTRADVMAQTGLSRSTVNQRLDALLGAALVVPSGEGAPTGGRPASRFAFNSDRGVLLVADIGASGMRIALCNLRGEVRHEREQDIDVADGPSPVLTAVDSAFRALLASAGCDPADVHGIGIDVPGPVDFDSGQVVSPPIMSGWDRYDIPAWFTGRYDCPVLVDKDVNAMAVGEHRSVHPHVRQLLMIKAGTGIGAGMIIDGGVYRGADGAAGDIGHIQLSVVPDRLAGPGPLAGSGLAGSGLAGPGLAGPGLAGPGLAGPGLAGPGLAGPGLAGPGLAGPGLAGPGLAGPGLAGSGLAGSGFAGSGTRSAFGGEGEPVCRCGNTGCVEAYAGGWALVRDLTEAGRNVRTVSDAVALIRTGDVTAVRLARRAGRILGHAIADSVSLLNPSVVVVGGQLAEIEEQLFAGIREMVYRRSLPLATRKLTIVATTLGPRSGLVGMALLLADSIFAPPRVETLIARQ</sequence>
<dbReference type="InterPro" id="IPR000600">
    <property type="entry name" value="ROK"/>
</dbReference>
<dbReference type="EMBL" id="QLMJ01000001">
    <property type="protein sequence ID" value="RAK43069.1"/>
    <property type="molecule type" value="Genomic_DNA"/>
</dbReference>